<feature type="compositionally biased region" description="Basic and acidic residues" evidence="1">
    <location>
        <begin position="48"/>
        <end position="65"/>
    </location>
</feature>
<comment type="caution">
    <text evidence="2">The sequence shown here is derived from an EMBL/GenBank/DDBJ whole genome shotgun (WGS) entry which is preliminary data.</text>
</comment>
<gene>
    <name evidence="2" type="ORF">GUJ93_ZPchr0007g5293</name>
</gene>
<feature type="compositionally biased region" description="Basic and acidic residues" evidence="1">
    <location>
        <begin position="21"/>
        <end position="35"/>
    </location>
</feature>
<evidence type="ECO:0000313" key="3">
    <source>
        <dbReference type="Proteomes" id="UP000729402"/>
    </source>
</evidence>
<feature type="region of interest" description="Disordered" evidence="1">
    <location>
        <begin position="1"/>
        <end position="103"/>
    </location>
</feature>
<organism evidence="2 3">
    <name type="scientific">Zizania palustris</name>
    <name type="common">Northern wild rice</name>
    <dbReference type="NCBI Taxonomy" id="103762"/>
    <lineage>
        <taxon>Eukaryota</taxon>
        <taxon>Viridiplantae</taxon>
        <taxon>Streptophyta</taxon>
        <taxon>Embryophyta</taxon>
        <taxon>Tracheophyta</taxon>
        <taxon>Spermatophyta</taxon>
        <taxon>Magnoliopsida</taxon>
        <taxon>Liliopsida</taxon>
        <taxon>Poales</taxon>
        <taxon>Poaceae</taxon>
        <taxon>BOP clade</taxon>
        <taxon>Oryzoideae</taxon>
        <taxon>Oryzeae</taxon>
        <taxon>Zizaniinae</taxon>
        <taxon>Zizania</taxon>
    </lineage>
</organism>
<dbReference type="Proteomes" id="UP000729402">
    <property type="component" value="Unassembled WGS sequence"/>
</dbReference>
<sequence>MGGKVDIPEYLEDISEDDMEEHVGAEDDEKHKGLDDDGDGAMGESNNEETKGNTDWGQKNDDKQKVVVNKEMAEEAISNPTIEEGGVDEDMSIDLVDGDDGDK</sequence>
<feature type="compositionally biased region" description="Acidic residues" evidence="1">
    <location>
        <begin position="85"/>
        <end position="103"/>
    </location>
</feature>
<protein>
    <submittedName>
        <fullName evidence="2">Uncharacterized protein</fullName>
    </submittedName>
</protein>
<accession>A0A8J5THR6</accession>
<reference evidence="2" key="1">
    <citation type="journal article" date="2021" name="bioRxiv">
        <title>Whole Genome Assembly and Annotation of Northern Wild Rice, Zizania palustris L., Supports a Whole Genome Duplication in the Zizania Genus.</title>
        <authorList>
            <person name="Haas M."/>
            <person name="Kono T."/>
            <person name="Macchietto M."/>
            <person name="Millas R."/>
            <person name="McGilp L."/>
            <person name="Shao M."/>
            <person name="Duquette J."/>
            <person name="Hirsch C.N."/>
            <person name="Kimball J."/>
        </authorList>
    </citation>
    <scope>NUCLEOTIDE SEQUENCE</scope>
    <source>
        <tissue evidence="2">Fresh leaf tissue</tissue>
    </source>
</reference>
<dbReference type="EMBL" id="JAAALK010000282">
    <property type="protein sequence ID" value="KAG8077571.1"/>
    <property type="molecule type" value="Genomic_DNA"/>
</dbReference>
<keyword evidence="3" id="KW-1185">Reference proteome</keyword>
<name>A0A8J5THR6_ZIZPA</name>
<evidence type="ECO:0000256" key="1">
    <source>
        <dbReference type="SAM" id="MobiDB-lite"/>
    </source>
</evidence>
<reference evidence="2" key="2">
    <citation type="submission" date="2021-02" db="EMBL/GenBank/DDBJ databases">
        <authorList>
            <person name="Kimball J.A."/>
            <person name="Haas M.W."/>
            <person name="Macchietto M."/>
            <person name="Kono T."/>
            <person name="Duquette J."/>
            <person name="Shao M."/>
        </authorList>
    </citation>
    <scope>NUCLEOTIDE SEQUENCE</scope>
    <source>
        <tissue evidence="2">Fresh leaf tissue</tissue>
    </source>
</reference>
<feature type="compositionally biased region" description="Acidic residues" evidence="1">
    <location>
        <begin position="9"/>
        <end position="20"/>
    </location>
</feature>
<proteinExistence type="predicted"/>
<evidence type="ECO:0000313" key="2">
    <source>
        <dbReference type="EMBL" id="KAG8077571.1"/>
    </source>
</evidence>
<dbReference type="AlphaFoldDB" id="A0A8J5THR6"/>